<evidence type="ECO:0000256" key="6">
    <source>
        <dbReference type="ARBA" id="ARBA00023034"/>
    </source>
</evidence>
<reference evidence="11 12" key="1">
    <citation type="submission" date="2014-04" db="EMBL/GenBank/DDBJ databases">
        <authorList>
            <consortium name="DOE Joint Genome Institute"/>
            <person name="Kuo A."/>
            <person name="Ruytinx J."/>
            <person name="Rineau F."/>
            <person name="Colpaert J."/>
            <person name="Kohler A."/>
            <person name="Nagy L.G."/>
            <person name="Floudas D."/>
            <person name="Copeland A."/>
            <person name="Barry K.W."/>
            <person name="Cichocki N."/>
            <person name="Veneault-Fourrey C."/>
            <person name="LaButti K."/>
            <person name="Lindquist E.A."/>
            <person name="Lipzen A."/>
            <person name="Lundell T."/>
            <person name="Morin E."/>
            <person name="Murat C."/>
            <person name="Sun H."/>
            <person name="Tunlid A."/>
            <person name="Henrissat B."/>
            <person name="Grigoriev I.V."/>
            <person name="Hibbett D.S."/>
            <person name="Martin F."/>
            <person name="Nordberg H.P."/>
            <person name="Cantor M.N."/>
            <person name="Hua S.X."/>
        </authorList>
    </citation>
    <scope>NUCLEOTIDE SEQUENCE [LARGE SCALE GENOMIC DNA]</scope>
    <source>
        <strain evidence="11 12">UH-Slu-Lm8-n1</strain>
    </source>
</reference>
<keyword evidence="6" id="KW-0333">Golgi apparatus</keyword>
<evidence type="ECO:0000256" key="5">
    <source>
        <dbReference type="ARBA" id="ARBA00022927"/>
    </source>
</evidence>
<name>A0A0D0BVZ2_9AGAM</name>
<reference evidence="12" key="2">
    <citation type="submission" date="2015-01" db="EMBL/GenBank/DDBJ databases">
        <title>Evolutionary Origins and Diversification of the Mycorrhizal Mutualists.</title>
        <authorList>
            <consortium name="DOE Joint Genome Institute"/>
            <consortium name="Mycorrhizal Genomics Consortium"/>
            <person name="Kohler A."/>
            <person name="Kuo A."/>
            <person name="Nagy L.G."/>
            <person name="Floudas D."/>
            <person name="Copeland A."/>
            <person name="Barry K.W."/>
            <person name="Cichocki N."/>
            <person name="Veneault-Fourrey C."/>
            <person name="LaButti K."/>
            <person name="Lindquist E.A."/>
            <person name="Lipzen A."/>
            <person name="Lundell T."/>
            <person name="Morin E."/>
            <person name="Murat C."/>
            <person name="Riley R."/>
            <person name="Ohm R."/>
            <person name="Sun H."/>
            <person name="Tunlid A."/>
            <person name="Henrissat B."/>
            <person name="Grigoriev I.V."/>
            <person name="Hibbett D.S."/>
            <person name="Martin F."/>
        </authorList>
    </citation>
    <scope>NUCLEOTIDE SEQUENCE [LARGE SCALE GENOMIC DNA]</scope>
    <source>
        <strain evidence="12">UH-Slu-Lm8-n1</strain>
    </source>
</reference>
<sequence length="924" mass="103849">MSSRVSQNATKSPDPYELERLAEELVERELAGSNYVPRTTASTELPIYVPLSHDNPHLTAEVFNVEEFLLSRSHTSLQDLRSQLRDYLTSLKEELVLLINDDYEAFISLSTDLRGEGSRLEKLKLPLDDLRKRISESRAGLQATQDSIQETLDARTKLREEKVHTRSALLHLLLKISESVTRLESLLLISQVPTSSLESHNNNYQFHLPTSAGQPIDPKSQGKRAEHLSRVTAEYTQLLYHIEKAKKEHCAFVDEIRWRIDRIQSTLTSDLDHVFSAILSSLTDIKAGKVSDQERAKLYAYLTECLRIYDSLHLWKVAEEIMRRDVMQAFIKKTIFPDALDASLSPVLPHTPLPTMLSTRTESHGSALLPRTPYTPFTAFATKQNPFEASHVSGPVHLLDESNDALAKLYNQILRFIERDFGRIMEIAERVSLKAGSTNSQSSLALRSYDLGDAPQASAGGFEIMTNVVWAEIGRAIMDELGNVVFAPGNPNEFRKHHSTTQAFIRSLEFLAPSTHSVQNMRSHSVFTAFQRRWQLPVYFQLRWKEVITKLEETLSSRILDPEAPNFTPGRDVFVTAQAADIFTAIASCWSAEGYIPDLAHRFWKFTLQVLPLYWLPGLLSRYHEWLESSLPPAGRSPVKSAANITNEKACTSSIANVSRSSTPGLTQEATTESTAADEILLRQFATALVDIRAMTSQVLQLWREEISKMLPDTSIEDDIAEEVLEVALRTQLEQLSALSTSLCSQATAILSRRCCDALSAVRSIPSQFRAMSNKRLPSEPSYFIPIILRPVRIFFGIGAVGGPGERLKEELLKDVSTDVVECVCQRYIQYLTAMKKTEESLRRLKKGKKSTLSIFGSATAGKDDEKDEERIRAQMILDVKAFKTEGEALGVDMQSLDSFIVLDQMVRAELVDGDLTLARNLYP</sequence>
<dbReference type="InterPro" id="IPR009316">
    <property type="entry name" value="COG2"/>
</dbReference>
<dbReference type="Pfam" id="PF12022">
    <property type="entry name" value="COG2_C"/>
    <property type="match status" value="1"/>
</dbReference>
<dbReference type="AlphaFoldDB" id="A0A0D0BVZ2"/>
<comment type="subcellular location">
    <subcellularLocation>
        <location evidence="1">Golgi apparatus membrane</location>
        <topology evidence="1">Peripheral membrane protein</topology>
    </subcellularLocation>
</comment>
<keyword evidence="7" id="KW-0472">Membrane</keyword>
<dbReference type="InterPro" id="IPR024602">
    <property type="entry name" value="COG_su2_N"/>
</dbReference>
<feature type="domain" description="COG complex component COG2 C-terminal" evidence="10">
    <location>
        <begin position="532"/>
        <end position="880"/>
    </location>
</feature>
<protein>
    <recommendedName>
        <fullName evidence="3">Conserved oligomeric Golgi complex subunit 2</fullName>
    </recommendedName>
    <alternativeName>
        <fullName evidence="8">Component of oligomeric Golgi complex 2</fullName>
    </alternativeName>
</protein>
<proteinExistence type="inferred from homology"/>
<dbReference type="InParanoid" id="A0A0D0BVZ2"/>
<evidence type="ECO:0000259" key="10">
    <source>
        <dbReference type="Pfam" id="PF12022"/>
    </source>
</evidence>
<dbReference type="OrthoDB" id="332281at2759"/>
<keyword evidence="12" id="KW-1185">Reference proteome</keyword>
<dbReference type="HOGENOM" id="CLU_005470_1_0_1"/>
<dbReference type="InterPro" id="IPR024603">
    <property type="entry name" value="COG_complex_COG2_C"/>
</dbReference>
<evidence type="ECO:0000256" key="1">
    <source>
        <dbReference type="ARBA" id="ARBA00004395"/>
    </source>
</evidence>
<keyword evidence="5" id="KW-0653">Protein transport</keyword>
<accession>A0A0D0BVZ2</accession>
<dbReference type="GO" id="GO:0006891">
    <property type="term" value="P:intra-Golgi vesicle-mediated transport"/>
    <property type="evidence" value="ECO:0007669"/>
    <property type="project" value="TreeGrafter"/>
</dbReference>
<evidence type="ECO:0000256" key="7">
    <source>
        <dbReference type="ARBA" id="ARBA00023136"/>
    </source>
</evidence>
<evidence type="ECO:0000313" key="11">
    <source>
        <dbReference type="EMBL" id="KIK47123.1"/>
    </source>
</evidence>
<evidence type="ECO:0000256" key="3">
    <source>
        <dbReference type="ARBA" id="ARBA00020977"/>
    </source>
</evidence>
<gene>
    <name evidence="11" type="ORF">CY34DRAFT_74560</name>
</gene>
<feature type="domain" description="Conserved oligomeric Golgi complex subunit 2 N-terminal" evidence="9">
    <location>
        <begin position="52"/>
        <end position="123"/>
    </location>
</feature>
<dbReference type="STRING" id="930992.A0A0D0BVZ2"/>
<dbReference type="GO" id="GO:0007030">
    <property type="term" value="P:Golgi organization"/>
    <property type="evidence" value="ECO:0007669"/>
    <property type="project" value="InterPro"/>
</dbReference>
<keyword evidence="4" id="KW-0813">Transport</keyword>
<dbReference type="EMBL" id="KN835150">
    <property type="protein sequence ID" value="KIK47123.1"/>
    <property type="molecule type" value="Genomic_DNA"/>
</dbReference>
<organism evidence="11 12">
    <name type="scientific">Suillus luteus UH-Slu-Lm8-n1</name>
    <dbReference type="NCBI Taxonomy" id="930992"/>
    <lineage>
        <taxon>Eukaryota</taxon>
        <taxon>Fungi</taxon>
        <taxon>Dikarya</taxon>
        <taxon>Basidiomycota</taxon>
        <taxon>Agaricomycotina</taxon>
        <taxon>Agaricomycetes</taxon>
        <taxon>Agaricomycetidae</taxon>
        <taxon>Boletales</taxon>
        <taxon>Suillineae</taxon>
        <taxon>Suillaceae</taxon>
        <taxon>Suillus</taxon>
    </lineage>
</organism>
<comment type="similarity">
    <text evidence="2">Belongs to the COG2 family.</text>
</comment>
<evidence type="ECO:0000256" key="4">
    <source>
        <dbReference type="ARBA" id="ARBA00022448"/>
    </source>
</evidence>
<dbReference type="GO" id="GO:0017119">
    <property type="term" value="C:Golgi transport complex"/>
    <property type="evidence" value="ECO:0007669"/>
    <property type="project" value="TreeGrafter"/>
</dbReference>
<evidence type="ECO:0000256" key="2">
    <source>
        <dbReference type="ARBA" id="ARBA00007603"/>
    </source>
</evidence>
<dbReference type="PANTHER" id="PTHR12961:SF0">
    <property type="entry name" value="CONSERVED OLIGOMERIC GOLGI COMPLEX SUBUNIT 2"/>
    <property type="match status" value="1"/>
</dbReference>
<dbReference type="GO" id="GO:0015031">
    <property type="term" value="P:protein transport"/>
    <property type="evidence" value="ECO:0007669"/>
    <property type="project" value="UniProtKB-KW"/>
</dbReference>
<dbReference type="Pfam" id="PF06148">
    <property type="entry name" value="COG2_N"/>
    <property type="match status" value="1"/>
</dbReference>
<dbReference type="GO" id="GO:0000139">
    <property type="term" value="C:Golgi membrane"/>
    <property type="evidence" value="ECO:0007669"/>
    <property type="project" value="UniProtKB-SubCell"/>
</dbReference>
<dbReference type="PANTHER" id="PTHR12961">
    <property type="entry name" value="CONSERVED OLIGOMERIC GOLGI COMPLEX COMPONENT 2"/>
    <property type="match status" value="1"/>
</dbReference>
<evidence type="ECO:0000256" key="8">
    <source>
        <dbReference type="ARBA" id="ARBA00031344"/>
    </source>
</evidence>
<evidence type="ECO:0000313" key="12">
    <source>
        <dbReference type="Proteomes" id="UP000054485"/>
    </source>
</evidence>
<evidence type="ECO:0000259" key="9">
    <source>
        <dbReference type="Pfam" id="PF06148"/>
    </source>
</evidence>
<dbReference type="Proteomes" id="UP000054485">
    <property type="component" value="Unassembled WGS sequence"/>
</dbReference>